<dbReference type="GO" id="GO:0005524">
    <property type="term" value="F:ATP binding"/>
    <property type="evidence" value="ECO:0007669"/>
    <property type="project" value="UniProtKB-KW"/>
</dbReference>
<reference evidence="19 20" key="1">
    <citation type="submission" date="2018-06" db="EMBL/GenBank/DDBJ databases">
        <title>Whole genome sequencing of Candida tropicalis (genome annotated by CSBL at Korea University).</title>
        <authorList>
            <person name="Ahn J."/>
        </authorList>
    </citation>
    <scope>NUCLEOTIDE SEQUENCE [LARGE SCALE GENOMIC DNA]</scope>
    <source>
        <strain evidence="19 20">ATCC 20962</strain>
    </source>
</reference>
<dbReference type="InterPro" id="IPR029710">
    <property type="entry name" value="LIG4"/>
</dbReference>
<dbReference type="GO" id="GO:0006310">
    <property type="term" value="P:DNA recombination"/>
    <property type="evidence" value="ECO:0007669"/>
    <property type="project" value="UniProtKB-KW"/>
</dbReference>
<dbReference type="SUPFAM" id="SSF50249">
    <property type="entry name" value="Nucleic acid-binding proteins"/>
    <property type="match status" value="1"/>
</dbReference>
<dbReference type="SUPFAM" id="SSF56091">
    <property type="entry name" value="DNA ligase/mRNA capping enzyme, catalytic domain"/>
    <property type="match status" value="1"/>
</dbReference>
<comment type="cofactor">
    <cofactor evidence="1">
        <name>Mg(2+)</name>
        <dbReference type="ChEBI" id="CHEBI:18420"/>
    </cofactor>
</comment>
<dbReference type="Proteomes" id="UP000253472">
    <property type="component" value="Unassembled WGS sequence"/>
</dbReference>
<evidence type="ECO:0000256" key="6">
    <source>
        <dbReference type="ARBA" id="ARBA00022737"/>
    </source>
</evidence>
<evidence type="ECO:0000256" key="10">
    <source>
        <dbReference type="ARBA" id="ARBA00022842"/>
    </source>
</evidence>
<dbReference type="PANTHER" id="PTHR45997:SF1">
    <property type="entry name" value="DNA LIGASE 4"/>
    <property type="match status" value="1"/>
</dbReference>
<evidence type="ECO:0000256" key="16">
    <source>
        <dbReference type="RuleBase" id="RU004196"/>
    </source>
</evidence>
<evidence type="ECO:0000256" key="2">
    <source>
        <dbReference type="ARBA" id="ARBA00004123"/>
    </source>
</evidence>
<dbReference type="GO" id="GO:0003910">
    <property type="term" value="F:DNA ligase (ATP) activity"/>
    <property type="evidence" value="ECO:0007669"/>
    <property type="project" value="UniProtKB-EC"/>
</dbReference>
<protein>
    <recommendedName>
        <fullName evidence="15">DNA ligase</fullName>
        <ecNumber evidence="15">6.5.1.1</ecNumber>
    </recommendedName>
</protein>
<dbReference type="GO" id="GO:0003677">
    <property type="term" value="F:DNA binding"/>
    <property type="evidence" value="ECO:0007669"/>
    <property type="project" value="InterPro"/>
</dbReference>
<name>A0A367YQG9_9ASCO</name>
<feature type="domain" description="ATP-dependent DNA ligase family profile" evidence="17">
    <location>
        <begin position="406"/>
        <end position="547"/>
    </location>
</feature>
<dbReference type="AlphaFoldDB" id="A0A367YQG9"/>
<dbReference type="GO" id="GO:0046872">
    <property type="term" value="F:metal ion binding"/>
    <property type="evidence" value="ECO:0007669"/>
    <property type="project" value="UniProtKB-KW"/>
</dbReference>
<dbReference type="NCBIfam" id="TIGR00574">
    <property type="entry name" value="dnl1"/>
    <property type="match status" value="1"/>
</dbReference>
<dbReference type="EC" id="6.5.1.1" evidence="15"/>
<dbReference type="EMBL" id="QLNQ01000001">
    <property type="protein sequence ID" value="RCK67261.1"/>
    <property type="molecule type" value="Genomic_DNA"/>
</dbReference>
<keyword evidence="5" id="KW-0479">Metal-binding</keyword>
<keyword evidence="20" id="KW-1185">Reference proteome</keyword>
<comment type="subcellular location">
    <subcellularLocation>
        <location evidence="2">Nucleus</location>
    </subcellularLocation>
</comment>
<dbReference type="GO" id="GO:0032807">
    <property type="term" value="C:DNA ligase IV complex"/>
    <property type="evidence" value="ECO:0007669"/>
    <property type="project" value="TreeGrafter"/>
</dbReference>
<dbReference type="InterPro" id="IPR000977">
    <property type="entry name" value="DNA_ligase_ATP-dep"/>
</dbReference>
<comment type="similarity">
    <text evidence="3 16">Belongs to the ATP-dependent DNA ligase family.</text>
</comment>
<dbReference type="Gene3D" id="3.30.470.30">
    <property type="entry name" value="DNA ligase/mRNA capping enzyme"/>
    <property type="match status" value="1"/>
</dbReference>
<dbReference type="CDD" id="cd07903">
    <property type="entry name" value="Adenylation_DNA_ligase_IV"/>
    <property type="match status" value="1"/>
</dbReference>
<dbReference type="Gene3D" id="1.10.3260.10">
    <property type="entry name" value="DNA ligase, ATP-dependent, N-terminal domain"/>
    <property type="match status" value="1"/>
</dbReference>
<keyword evidence="4 15" id="KW-0436">Ligase</keyword>
<evidence type="ECO:0000259" key="18">
    <source>
        <dbReference type="PROSITE" id="PS50172"/>
    </source>
</evidence>
<comment type="catalytic activity">
    <reaction evidence="14 15">
        <text>ATP + (deoxyribonucleotide)n-3'-hydroxyl + 5'-phospho-(deoxyribonucleotide)m = (deoxyribonucleotide)n+m + AMP + diphosphate.</text>
        <dbReference type="EC" id="6.5.1.1"/>
    </reaction>
</comment>
<dbReference type="OrthoDB" id="151490at2759"/>
<evidence type="ECO:0000256" key="5">
    <source>
        <dbReference type="ARBA" id="ARBA00022723"/>
    </source>
</evidence>
<dbReference type="SUPFAM" id="SSF52113">
    <property type="entry name" value="BRCT domain"/>
    <property type="match status" value="1"/>
</dbReference>
<evidence type="ECO:0000256" key="12">
    <source>
        <dbReference type="ARBA" id="ARBA00023204"/>
    </source>
</evidence>
<dbReference type="PROSITE" id="PS00697">
    <property type="entry name" value="DNA_LIGASE_A1"/>
    <property type="match status" value="1"/>
</dbReference>
<feature type="domain" description="BRCT" evidence="18">
    <location>
        <begin position="682"/>
        <end position="778"/>
    </location>
</feature>
<evidence type="ECO:0000256" key="15">
    <source>
        <dbReference type="RuleBase" id="RU000617"/>
    </source>
</evidence>
<dbReference type="CDD" id="cd07968">
    <property type="entry name" value="OBF_DNA_ligase_IV"/>
    <property type="match status" value="1"/>
</dbReference>
<dbReference type="PROSITE" id="PS50160">
    <property type="entry name" value="DNA_LIGASE_A3"/>
    <property type="match status" value="1"/>
</dbReference>
<keyword evidence="13" id="KW-0539">Nucleus</keyword>
<evidence type="ECO:0000256" key="8">
    <source>
        <dbReference type="ARBA" id="ARBA00022763"/>
    </source>
</evidence>
<keyword evidence="11 15" id="KW-0233">DNA recombination</keyword>
<evidence type="ECO:0000313" key="20">
    <source>
        <dbReference type="Proteomes" id="UP000253472"/>
    </source>
</evidence>
<keyword evidence="7 15" id="KW-0547">Nucleotide-binding</keyword>
<dbReference type="InterPro" id="IPR012308">
    <property type="entry name" value="DNA_ligase_ATP-dep_N"/>
</dbReference>
<dbReference type="Gene3D" id="3.40.50.10190">
    <property type="entry name" value="BRCT domain"/>
    <property type="match status" value="1"/>
</dbReference>
<keyword evidence="10" id="KW-0460">Magnesium</keyword>
<dbReference type="STRING" id="5486.A0A367YQG9"/>
<dbReference type="GO" id="GO:0006297">
    <property type="term" value="P:nucleotide-excision repair, DNA gap filling"/>
    <property type="evidence" value="ECO:0007669"/>
    <property type="project" value="TreeGrafter"/>
</dbReference>
<dbReference type="Pfam" id="PF01068">
    <property type="entry name" value="DNA_ligase_A_M"/>
    <property type="match status" value="1"/>
</dbReference>
<dbReference type="InterPro" id="IPR012340">
    <property type="entry name" value="NA-bd_OB-fold"/>
</dbReference>
<evidence type="ECO:0000259" key="17">
    <source>
        <dbReference type="PROSITE" id="PS50160"/>
    </source>
</evidence>
<dbReference type="InterPro" id="IPR016059">
    <property type="entry name" value="DNA_ligase_ATP-dep_CS"/>
</dbReference>
<gene>
    <name evidence="19" type="primary">LIG4_0</name>
    <name evidence="19" type="ORF">Cantr_03176</name>
</gene>
<sequence>MAYYPYEGQMKHFLDDIKQPPPNNIEPTFTLLANELFDKLDAVRRENLNEFRTITEKKAFIIKKFIDTFRTHIGQDIYPSAKLIFPEKVGRLYFLKEVALARLLIRMYKIPKDSDDYKILHNWNQQYQRSRRFVVDEKKIRDLPLQAARIIGKRRPYVEKPKEFTVQQINSVLDQLTVAKASQDQMEILRPVLNQLGVLEVRWCIHIMLKKSILANMEKVFFNSWHPDGYSVFTICNDLQRAFWFSLDPEERLSLSQLTVHPRYKFKPQLAGRVNTSYKALVKKLQKKHDMDPQYEAQFNKMDLQDKFYIEEKMDGDRMLMHKDASEFKWFSRRLKDYSFLYGESLQLGSLTKNLRSAFAGNVQSVILDGEMVAYDYKRKAILPFGTLKSLAIQESVRQFTTIDQYDQQTSYPYYLIFDILYLNGKDLTNYPLFFRKNILNRIIRPVPHRFEVHDARLGSSPQDIERAIREVVTSRSEGLVLKNVQLKYAIDGYRNPDWVKVKPEYLEKFGENLDLVVIGKIPAIKNSYMCGLKSAVDGVYYSFCVCANGFEVGEFDKIERKTYGKWIKTSEEMPPELLIKFGTKLPTFWIHPKDSLVLEIRARSIDARVEKTYAVGTTLHFNHCRKIREDKSIDECITLEDYLQIKANYLNDLARDQNALGKKREPLHSFTEGPSLKKTKVEFDLFYGFEFVIMSDKKETNGDSTSIDELKVLVKKYGGKIVNSIDVRTQLQLLVITEKDLPVCHKYLDRGIDLIKPCWIMECIARGKILQLEPYFIYASSNWEKFQDMADQYGDSYIIHQPLNFVVPTLTSGELQELRDEYDWGDSKPLICLFEDLPFHVFGNSLDAELLKDRIERFKGVLSDNITESFYIVMPASMPRETALREIDKMAKHIADAMVIEGPGKMTRIPCFVTEKFVSDSIDKKFVLDPADYKYL</sequence>
<evidence type="ECO:0000256" key="4">
    <source>
        <dbReference type="ARBA" id="ARBA00022598"/>
    </source>
</evidence>
<dbReference type="GO" id="GO:0006303">
    <property type="term" value="P:double-strand break repair via nonhomologous end joining"/>
    <property type="evidence" value="ECO:0007669"/>
    <property type="project" value="TreeGrafter"/>
</dbReference>
<dbReference type="PANTHER" id="PTHR45997">
    <property type="entry name" value="DNA LIGASE 4"/>
    <property type="match status" value="1"/>
</dbReference>
<accession>A0A367YQG9</accession>
<keyword evidence="6" id="KW-0677">Repeat</keyword>
<keyword evidence="12 15" id="KW-0234">DNA repair</keyword>
<evidence type="ECO:0000256" key="13">
    <source>
        <dbReference type="ARBA" id="ARBA00023242"/>
    </source>
</evidence>
<dbReference type="Gene3D" id="2.40.50.140">
    <property type="entry name" value="Nucleic acid-binding proteins"/>
    <property type="match status" value="1"/>
</dbReference>
<evidence type="ECO:0000256" key="7">
    <source>
        <dbReference type="ARBA" id="ARBA00022741"/>
    </source>
</evidence>
<comment type="caution">
    <text evidence="19">The sequence shown here is derived from an EMBL/GenBank/DDBJ whole genome shotgun (WGS) entry which is preliminary data.</text>
</comment>
<evidence type="ECO:0000256" key="3">
    <source>
        <dbReference type="ARBA" id="ARBA00007572"/>
    </source>
</evidence>
<dbReference type="InterPro" id="IPR012310">
    <property type="entry name" value="DNA_ligase_ATP-dep_cent"/>
</dbReference>
<evidence type="ECO:0000313" key="19">
    <source>
        <dbReference type="EMBL" id="RCK67261.1"/>
    </source>
</evidence>
<dbReference type="Pfam" id="PF04675">
    <property type="entry name" value="DNA_ligase_A_N"/>
    <property type="match status" value="1"/>
</dbReference>
<organism evidence="19 20">
    <name type="scientific">Candida viswanathii</name>
    <dbReference type="NCBI Taxonomy" id="5486"/>
    <lineage>
        <taxon>Eukaryota</taxon>
        <taxon>Fungi</taxon>
        <taxon>Dikarya</taxon>
        <taxon>Ascomycota</taxon>
        <taxon>Saccharomycotina</taxon>
        <taxon>Pichiomycetes</taxon>
        <taxon>Debaryomycetaceae</taxon>
        <taxon>Candida/Lodderomyces clade</taxon>
        <taxon>Candida</taxon>
    </lineage>
</organism>
<dbReference type="SMART" id="SM00292">
    <property type="entry name" value="BRCT"/>
    <property type="match status" value="1"/>
</dbReference>
<keyword evidence="9 15" id="KW-0067">ATP-binding</keyword>
<evidence type="ECO:0000256" key="14">
    <source>
        <dbReference type="ARBA" id="ARBA00034003"/>
    </source>
</evidence>
<proteinExistence type="inferred from homology"/>
<keyword evidence="8 15" id="KW-0227">DNA damage</keyword>
<evidence type="ECO:0000256" key="9">
    <source>
        <dbReference type="ARBA" id="ARBA00022840"/>
    </source>
</evidence>
<evidence type="ECO:0000256" key="11">
    <source>
        <dbReference type="ARBA" id="ARBA00023172"/>
    </source>
</evidence>
<dbReference type="InterPro" id="IPR044125">
    <property type="entry name" value="Adenylation_DNA_ligase_IV"/>
</dbReference>
<dbReference type="InterPro" id="IPR001357">
    <property type="entry name" value="BRCT_dom"/>
</dbReference>
<evidence type="ECO:0000256" key="1">
    <source>
        <dbReference type="ARBA" id="ARBA00001946"/>
    </source>
</evidence>
<dbReference type="GO" id="GO:0071897">
    <property type="term" value="P:DNA biosynthetic process"/>
    <property type="evidence" value="ECO:0007669"/>
    <property type="project" value="InterPro"/>
</dbReference>
<dbReference type="Pfam" id="PF16589">
    <property type="entry name" value="BRCT_2"/>
    <property type="match status" value="1"/>
</dbReference>
<dbReference type="InterPro" id="IPR036420">
    <property type="entry name" value="BRCT_dom_sf"/>
</dbReference>
<dbReference type="PROSITE" id="PS50172">
    <property type="entry name" value="BRCT"/>
    <property type="match status" value="1"/>
</dbReference>
<dbReference type="InterPro" id="IPR036599">
    <property type="entry name" value="DNA_ligase_N_sf"/>
</dbReference>